<dbReference type="Gene3D" id="2.40.110.10">
    <property type="entry name" value="Butyryl-CoA Dehydrogenase, subunit A, domain 2"/>
    <property type="match status" value="1"/>
</dbReference>
<evidence type="ECO:0000313" key="2">
    <source>
        <dbReference type="Proteomes" id="UP001317870"/>
    </source>
</evidence>
<evidence type="ECO:0000313" key="1">
    <source>
        <dbReference type="EMBL" id="BDT99449.1"/>
    </source>
</evidence>
<protein>
    <submittedName>
        <fullName evidence="1">Acyl-CoA dehydrogenase FadE</fullName>
    </submittedName>
</protein>
<proteinExistence type="predicted"/>
<dbReference type="EMBL" id="AP026978">
    <property type="protein sequence ID" value="BDT99449.1"/>
    <property type="molecule type" value="Genomic_DNA"/>
</dbReference>
<dbReference type="InterPro" id="IPR009100">
    <property type="entry name" value="AcylCoA_DH/oxidase_NM_dom_sf"/>
</dbReference>
<name>A0ABN6U472_9NOCA</name>
<dbReference type="Gene3D" id="1.10.540.10">
    <property type="entry name" value="Acyl-CoA dehydrogenase/oxidase, N-terminal domain"/>
    <property type="match status" value="1"/>
</dbReference>
<dbReference type="Proteomes" id="UP001317870">
    <property type="component" value="Chromosome"/>
</dbReference>
<dbReference type="SUPFAM" id="SSF56645">
    <property type="entry name" value="Acyl-CoA dehydrogenase NM domain-like"/>
    <property type="match status" value="1"/>
</dbReference>
<reference evidence="1 2" key="1">
    <citation type="submission" date="2022-11" db="EMBL/GenBank/DDBJ databases">
        <title>Genome Sequencing of Nocardia sp. ON39_IFM12276 and assembly.</title>
        <authorList>
            <person name="Shimojima M."/>
            <person name="Toyokawa M."/>
            <person name="Uesaka K."/>
        </authorList>
    </citation>
    <scope>NUCLEOTIDE SEQUENCE [LARGE SCALE GENOMIC DNA]</scope>
    <source>
        <strain evidence="1 2">IFM 12276</strain>
    </source>
</reference>
<dbReference type="InterPro" id="IPR037069">
    <property type="entry name" value="AcylCoA_DH/ox_N_sf"/>
</dbReference>
<accession>A0ABN6U472</accession>
<sequence>MGFTGVDSEDVVAEAVVSVLERENARDFTLWPQLAESGLLSLPLPKRCGEDTGLLEVSAMLTELATDAVEVPALATFGFGVLPLAEAAPKSVTQRIFPAVAQGAILTAALNEPGAPFVATPRTVAVVEGGSVRITGQKVCVPYAGSARWILVPTDCGVAVVDSCAPGVRCVRSPGVSSAPEYSVYFEQAEIPVEQLLIDGAAPLQRLALATIGSVANGLLQGLLRLLTEHIRIHRRFGLAPAEVNAARREFEEVHDVSRLLHTASRSANQLLSHRRDHLEYDERVRDELGTLAHWITAQLPAAMRKCHRLHGGPITAEPFRRYHAQAEDLVRWLGDDSFPMFSALEKAEPSRA</sequence>
<organism evidence="1 2">
    <name type="scientific">Nocardia sputorum</name>
    <dbReference type="NCBI Taxonomy" id="2984338"/>
    <lineage>
        <taxon>Bacteria</taxon>
        <taxon>Bacillati</taxon>
        <taxon>Actinomycetota</taxon>
        <taxon>Actinomycetes</taxon>
        <taxon>Mycobacteriales</taxon>
        <taxon>Nocardiaceae</taxon>
        <taxon>Nocardia</taxon>
    </lineage>
</organism>
<keyword evidence="2" id="KW-1185">Reference proteome</keyword>
<gene>
    <name evidence="1" type="ORF">IFM12276_24780</name>
</gene>
<dbReference type="InterPro" id="IPR046373">
    <property type="entry name" value="Acyl-CoA_Oxase/DH_mid-dom_sf"/>
</dbReference>